<feature type="domain" description="Endonuclease/exonuclease/phosphatase" evidence="9">
    <location>
        <begin position="52"/>
        <end position="299"/>
    </location>
</feature>
<dbReference type="InterPro" id="IPR005135">
    <property type="entry name" value="Endo/exonuclease/phosphatase"/>
</dbReference>
<dbReference type="RefSeq" id="WP_099260383.1">
    <property type="nucleotide sequence ID" value="NZ_NIZW01000006.1"/>
</dbReference>
<dbReference type="Pfam" id="PF03372">
    <property type="entry name" value="Exo_endo_phos"/>
    <property type="match status" value="1"/>
</dbReference>
<reference evidence="10 11" key="1">
    <citation type="submission" date="2017-06" db="EMBL/GenBank/DDBJ databases">
        <title>Description of Rhodopirellula bahusiensis sp. nov.</title>
        <authorList>
            <person name="Kizina J."/>
            <person name="Harder J."/>
        </authorList>
    </citation>
    <scope>NUCLEOTIDE SEQUENCE [LARGE SCALE GENOMIC DNA]</scope>
    <source>
        <strain evidence="10 11">SWK21</strain>
    </source>
</reference>
<name>A0A2G1W9S1_9BACT</name>
<dbReference type="OrthoDB" id="9812856at2"/>
<evidence type="ECO:0000256" key="2">
    <source>
        <dbReference type="ARBA" id="ARBA00001946"/>
    </source>
</evidence>
<keyword evidence="6" id="KW-0378">Hydrolase</keyword>
<comment type="caution">
    <text evidence="10">The sequence shown here is derived from an EMBL/GenBank/DDBJ whole genome shotgun (WGS) entry which is preliminary data.</text>
</comment>
<organism evidence="10 11">
    <name type="scientific">Rhodopirellula bahusiensis</name>
    <dbReference type="NCBI Taxonomy" id="2014065"/>
    <lineage>
        <taxon>Bacteria</taxon>
        <taxon>Pseudomonadati</taxon>
        <taxon>Planctomycetota</taxon>
        <taxon>Planctomycetia</taxon>
        <taxon>Pirellulales</taxon>
        <taxon>Pirellulaceae</taxon>
        <taxon>Rhodopirellula</taxon>
    </lineage>
</organism>
<dbReference type="GO" id="GO:0004518">
    <property type="term" value="F:nuclease activity"/>
    <property type="evidence" value="ECO:0007669"/>
    <property type="project" value="UniProtKB-KW"/>
</dbReference>
<dbReference type="PANTHER" id="PTHR15822">
    <property type="entry name" value="TRAF AND TNF RECEPTOR-ASSOCIATED PROTEIN"/>
    <property type="match status" value="1"/>
</dbReference>
<dbReference type="InterPro" id="IPR051547">
    <property type="entry name" value="TDP2-like"/>
</dbReference>
<proteinExistence type="predicted"/>
<keyword evidence="5" id="KW-0227">DNA damage</keyword>
<evidence type="ECO:0000313" key="10">
    <source>
        <dbReference type="EMBL" id="PHQ35751.1"/>
    </source>
</evidence>
<evidence type="ECO:0000256" key="8">
    <source>
        <dbReference type="ARBA" id="ARBA00023204"/>
    </source>
</evidence>
<evidence type="ECO:0000256" key="7">
    <source>
        <dbReference type="ARBA" id="ARBA00022842"/>
    </source>
</evidence>
<evidence type="ECO:0000313" key="11">
    <source>
        <dbReference type="Proteomes" id="UP000225740"/>
    </source>
</evidence>
<dbReference type="Gene3D" id="3.60.10.10">
    <property type="entry name" value="Endonuclease/exonuclease/phosphatase"/>
    <property type="match status" value="1"/>
</dbReference>
<accession>A0A2G1W9S1</accession>
<comment type="cofactor">
    <cofactor evidence="2">
        <name>Mg(2+)</name>
        <dbReference type="ChEBI" id="CHEBI:18420"/>
    </cofactor>
</comment>
<dbReference type="GO" id="GO:0016787">
    <property type="term" value="F:hydrolase activity"/>
    <property type="evidence" value="ECO:0007669"/>
    <property type="project" value="UniProtKB-KW"/>
</dbReference>
<evidence type="ECO:0000256" key="3">
    <source>
        <dbReference type="ARBA" id="ARBA00022722"/>
    </source>
</evidence>
<dbReference type="Proteomes" id="UP000225740">
    <property type="component" value="Unassembled WGS sequence"/>
</dbReference>
<keyword evidence="7" id="KW-0460">Magnesium</keyword>
<dbReference type="PANTHER" id="PTHR15822:SF4">
    <property type="entry name" value="TYROSYL-DNA PHOSPHODIESTERASE 2"/>
    <property type="match status" value="1"/>
</dbReference>
<evidence type="ECO:0000256" key="6">
    <source>
        <dbReference type="ARBA" id="ARBA00022801"/>
    </source>
</evidence>
<sequence>MKSRFTRTLLSIRQIPIALLLTCVSVLLPIAVCAEEPAESHTQPSSETVNVLSYNIHMWQIEVGDLAAIIRESGADIVGLNEAWNEKHNEAIARELGYNAVYGGRSPAEEHPAKAHTINGFYMPQVLLTKHKVIHSEVFNALAAKEHERFDPELPINRGGTIALLETAKGNRLVVFVLHLHPWGDGDDERMTSMRLKEIEGIQKKLEPYRGLPTLIIGDFNTRSHLDVQGGWKVTKFLESHGYNDLYRTTHPDQTSDPGLTCGDGRIDYVFYNGHCSPVSSQVVNQGVFGSLGYEQSDHLAVSGVLEIESVTGPTE</sequence>
<evidence type="ECO:0000256" key="1">
    <source>
        <dbReference type="ARBA" id="ARBA00001936"/>
    </source>
</evidence>
<dbReference type="SUPFAM" id="SSF56219">
    <property type="entry name" value="DNase I-like"/>
    <property type="match status" value="1"/>
</dbReference>
<keyword evidence="8" id="KW-0234">DNA repair</keyword>
<comment type="cofactor">
    <cofactor evidence="1">
        <name>Mn(2+)</name>
        <dbReference type="ChEBI" id="CHEBI:29035"/>
    </cofactor>
</comment>
<evidence type="ECO:0000256" key="5">
    <source>
        <dbReference type="ARBA" id="ARBA00022763"/>
    </source>
</evidence>
<evidence type="ECO:0000256" key="4">
    <source>
        <dbReference type="ARBA" id="ARBA00022723"/>
    </source>
</evidence>
<protein>
    <recommendedName>
        <fullName evidence="9">Endonuclease/exonuclease/phosphatase domain-containing protein</fullName>
    </recommendedName>
</protein>
<gene>
    <name evidence="10" type="ORF">CEE69_09130</name>
</gene>
<dbReference type="GeneID" id="90608338"/>
<dbReference type="AlphaFoldDB" id="A0A2G1W9S1"/>
<evidence type="ECO:0000259" key="9">
    <source>
        <dbReference type="Pfam" id="PF03372"/>
    </source>
</evidence>
<dbReference type="InterPro" id="IPR036691">
    <property type="entry name" value="Endo/exonu/phosph_ase_sf"/>
</dbReference>
<keyword evidence="4" id="KW-0479">Metal-binding</keyword>
<dbReference type="EMBL" id="NIZW01000006">
    <property type="protein sequence ID" value="PHQ35751.1"/>
    <property type="molecule type" value="Genomic_DNA"/>
</dbReference>
<dbReference type="GO" id="GO:0006281">
    <property type="term" value="P:DNA repair"/>
    <property type="evidence" value="ECO:0007669"/>
    <property type="project" value="UniProtKB-KW"/>
</dbReference>
<dbReference type="GO" id="GO:0046872">
    <property type="term" value="F:metal ion binding"/>
    <property type="evidence" value="ECO:0007669"/>
    <property type="project" value="UniProtKB-KW"/>
</dbReference>
<keyword evidence="3" id="KW-0540">Nuclease</keyword>
<keyword evidence="11" id="KW-1185">Reference proteome</keyword>